<evidence type="ECO:0000313" key="2">
    <source>
        <dbReference type="Proteomes" id="UP000470213"/>
    </source>
</evidence>
<dbReference type="Proteomes" id="UP000470213">
    <property type="component" value="Unassembled WGS sequence"/>
</dbReference>
<dbReference type="InterPro" id="IPR011978">
    <property type="entry name" value="YgfB-like"/>
</dbReference>
<proteinExistence type="predicted"/>
<dbReference type="AlphaFoldDB" id="A0A7X5LKC8"/>
<organism evidence="1 2">
    <name type="scientific">Alteromonas profundi</name>
    <dbReference type="NCBI Taxonomy" id="2696062"/>
    <lineage>
        <taxon>Bacteria</taxon>
        <taxon>Pseudomonadati</taxon>
        <taxon>Pseudomonadota</taxon>
        <taxon>Gammaproteobacteria</taxon>
        <taxon>Alteromonadales</taxon>
        <taxon>Alteromonadaceae</taxon>
        <taxon>Alteromonas/Salinimonas group</taxon>
        <taxon>Alteromonas</taxon>
    </lineage>
</organism>
<keyword evidence="2" id="KW-1185">Reference proteome</keyword>
<dbReference type="Pfam" id="PF03695">
    <property type="entry name" value="UPF0149"/>
    <property type="match status" value="1"/>
</dbReference>
<gene>
    <name evidence="1" type="ORF">GTH32_03755</name>
</gene>
<reference evidence="1 2" key="1">
    <citation type="submission" date="2020-01" db="EMBL/GenBank/DDBJ databases">
        <authorList>
            <person name="Chen J."/>
            <person name="Zhu S."/>
            <person name="Yang J."/>
        </authorList>
    </citation>
    <scope>NUCLEOTIDE SEQUENCE [LARGE SCALE GENOMIC DNA]</scope>
    <source>
        <strain evidence="1 2">345S023</strain>
    </source>
</reference>
<evidence type="ECO:0000313" key="1">
    <source>
        <dbReference type="EMBL" id="NDV90310.1"/>
    </source>
</evidence>
<comment type="caution">
    <text evidence="1">The sequence shown here is derived from an EMBL/GenBank/DDBJ whole genome shotgun (WGS) entry which is preliminary data.</text>
</comment>
<name>A0A7X5LKC8_9ALTE</name>
<dbReference type="EMBL" id="JAAAWN010000003">
    <property type="protein sequence ID" value="NDV90310.1"/>
    <property type="molecule type" value="Genomic_DNA"/>
</dbReference>
<sequence>MSSVPIDTLAHIYQHENLSSVLPDKFEADGMIFAIAAAPEIPMPETWMPWLIKSASSAMVDAEVNTLADGLMDGLRAHLQAMQGQTISLPPRCRATKDGSVQDSPVGAWLTGLLFAHQQLESVWQSAWEKHQQGAVRTDVTDKECAEKRLSRCLKLFSTLANVELAIKQRSPQQAQALKENLNLLWKQLPSVLRDYEHLAGELAAALPNQFEMYTKAP</sequence>
<accession>A0A7X5LKC8</accession>
<dbReference type="RefSeq" id="WP_163083902.1">
    <property type="nucleotide sequence ID" value="NZ_JAAAWN010000003.1"/>
</dbReference>
<protein>
    <submittedName>
        <fullName evidence="1">UPF0149 family protein</fullName>
    </submittedName>
</protein>